<gene>
    <name evidence="4" type="ORF">NPX13_g11087</name>
</gene>
<dbReference type="VEuPathDB" id="FungiDB:F4678DRAFT_417940"/>
<proteinExistence type="predicted"/>
<reference evidence="4" key="1">
    <citation type="submission" date="2022-07" db="EMBL/GenBank/DDBJ databases">
        <title>Genome Sequence of Xylaria arbuscula.</title>
        <authorList>
            <person name="Buettner E."/>
        </authorList>
    </citation>
    <scope>NUCLEOTIDE SEQUENCE</scope>
    <source>
        <strain evidence="4">VT107</strain>
    </source>
</reference>
<organism evidence="4 5">
    <name type="scientific">Xylaria arbuscula</name>
    <dbReference type="NCBI Taxonomy" id="114810"/>
    <lineage>
        <taxon>Eukaryota</taxon>
        <taxon>Fungi</taxon>
        <taxon>Dikarya</taxon>
        <taxon>Ascomycota</taxon>
        <taxon>Pezizomycotina</taxon>
        <taxon>Sordariomycetes</taxon>
        <taxon>Xylariomycetidae</taxon>
        <taxon>Xylariales</taxon>
        <taxon>Xylariaceae</taxon>
        <taxon>Xylaria</taxon>
    </lineage>
</organism>
<dbReference type="InterPro" id="IPR039903">
    <property type="entry name" value="Zswim2"/>
</dbReference>
<name>A0A9W8N3K4_9PEZI</name>
<protein>
    <recommendedName>
        <fullName evidence="3">SWIM-type domain-containing protein</fullName>
    </recommendedName>
</protein>
<accession>A0A9W8N3K4</accession>
<dbReference type="PANTHER" id="PTHR21540:SF0">
    <property type="entry name" value="PHD FAMILY PROTEIN"/>
    <property type="match status" value="1"/>
</dbReference>
<evidence type="ECO:0000259" key="3">
    <source>
        <dbReference type="PROSITE" id="PS50966"/>
    </source>
</evidence>
<dbReference type="GO" id="GO:0008270">
    <property type="term" value="F:zinc ion binding"/>
    <property type="evidence" value="ECO:0007669"/>
    <property type="project" value="UniProtKB-KW"/>
</dbReference>
<keyword evidence="1" id="KW-0863">Zinc-finger</keyword>
<dbReference type="PROSITE" id="PS50966">
    <property type="entry name" value="ZF_SWIM"/>
    <property type="match status" value="1"/>
</dbReference>
<keyword evidence="5" id="KW-1185">Reference proteome</keyword>
<dbReference type="PANTHER" id="PTHR21540">
    <property type="entry name" value="RING FINGER AND SWIM DOMAIN-CONTAINING PROTEIN 2"/>
    <property type="match status" value="1"/>
</dbReference>
<dbReference type="GO" id="GO:0061630">
    <property type="term" value="F:ubiquitin protein ligase activity"/>
    <property type="evidence" value="ECO:0007669"/>
    <property type="project" value="InterPro"/>
</dbReference>
<evidence type="ECO:0000313" key="4">
    <source>
        <dbReference type="EMBL" id="KAJ3552543.1"/>
    </source>
</evidence>
<feature type="region of interest" description="Disordered" evidence="2">
    <location>
        <begin position="1"/>
        <end position="67"/>
    </location>
</feature>
<sequence>MTRTRRQTGSSTMGASTTAKKRKLPSTWDEDESGVNAQSSKPKNIPKKTKKKKKEERKADEEKRLRRFREKAPASFEAIYERATSQRFYVLSRVRGGDPDCPEEDVEMTGSTGNIYHVHIAKLPSCDCPHALKGNQCKHIIYVTSNPTAGHVPRSPRTPRLSIPAGPAILRTARDLHACARHRDQRGQQQQQ</sequence>
<dbReference type="AlphaFoldDB" id="A0A9W8N3K4"/>
<evidence type="ECO:0000313" key="5">
    <source>
        <dbReference type="Proteomes" id="UP001148614"/>
    </source>
</evidence>
<dbReference type="Proteomes" id="UP001148614">
    <property type="component" value="Unassembled WGS sequence"/>
</dbReference>
<keyword evidence="1" id="KW-0479">Metal-binding</keyword>
<feature type="compositionally biased region" description="Basic residues" evidence="2">
    <location>
        <begin position="44"/>
        <end position="55"/>
    </location>
</feature>
<feature type="compositionally biased region" description="Low complexity" evidence="2">
    <location>
        <begin position="8"/>
        <end position="18"/>
    </location>
</feature>
<keyword evidence="1" id="KW-0862">Zinc</keyword>
<evidence type="ECO:0000256" key="1">
    <source>
        <dbReference type="PROSITE-ProRule" id="PRU00325"/>
    </source>
</evidence>
<comment type="caution">
    <text evidence="4">The sequence shown here is derived from an EMBL/GenBank/DDBJ whole genome shotgun (WGS) entry which is preliminary data.</text>
</comment>
<evidence type="ECO:0000256" key="2">
    <source>
        <dbReference type="SAM" id="MobiDB-lite"/>
    </source>
</evidence>
<dbReference type="EMBL" id="JANPWZ010003462">
    <property type="protein sequence ID" value="KAJ3552543.1"/>
    <property type="molecule type" value="Genomic_DNA"/>
</dbReference>
<feature type="domain" description="SWIM-type" evidence="3">
    <location>
        <begin position="116"/>
        <end position="148"/>
    </location>
</feature>
<dbReference type="InterPro" id="IPR007527">
    <property type="entry name" value="Znf_SWIM"/>
</dbReference>